<reference evidence="2 3" key="1">
    <citation type="submission" date="2018-11" db="EMBL/GenBank/DDBJ databases">
        <title>Genome sequence of Saitozyma podzolica DSM 27192.</title>
        <authorList>
            <person name="Aliyu H."/>
            <person name="Gorte O."/>
            <person name="Ochsenreither K."/>
        </authorList>
    </citation>
    <scope>NUCLEOTIDE SEQUENCE [LARGE SCALE GENOMIC DNA]</scope>
    <source>
        <strain evidence="2 3">DSM 27192</strain>
    </source>
</reference>
<keyword evidence="3" id="KW-1185">Reference proteome</keyword>
<evidence type="ECO:0000313" key="3">
    <source>
        <dbReference type="Proteomes" id="UP000279259"/>
    </source>
</evidence>
<dbReference type="Proteomes" id="UP000279259">
    <property type="component" value="Unassembled WGS sequence"/>
</dbReference>
<evidence type="ECO:0000313" key="2">
    <source>
        <dbReference type="EMBL" id="RSH94986.1"/>
    </source>
</evidence>
<feature type="region of interest" description="Disordered" evidence="1">
    <location>
        <begin position="106"/>
        <end position="132"/>
    </location>
</feature>
<dbReference type="EMBL" id="RSCD01000001">
    <property type="protein sequence ID" value="RSH94986.1"/>
    <property type="molecule type" value="Genomic_DNA"/>
</dbReference>
<feature type="region of interest" description="Disordered" evidence="1">
    <location>
        <begin position="1"/>
        <end position="32"/>
    </location>
</feature>
<accession>A0A427YVB9</accession>
<dbReference type="AlphaFoldDB" id="A0A427YVB9"/>
<proteinExistence type="predicted"/>
<evidence type="ECO:0000256" key="1">
    <source>
        <dbReference type="SAM" id="MobiDB-lite"/>
    </source>
</evidence>
<sequence length="132" mass="14082">MLQRLRSPEDEPRSLAPDMVDRGFTPEDSPSAAAVVPAAVAVTWDRLMTRLVLNVSAVPRASLVPGVVPRPGAQPGPFQDMDVSILSCPMIHENVARTFTSCTSLTSSTSFPSRLHSAPRPLARPGQPGLGR</sequence>
<feature type="compositionally biased region" description="Basic and acidic residues" evidence="1">
    <location>
        <begin position="1"/>
        <end position="25"/>
    </location>
</feature>
<comment type="caution">
    <text evidence="2">The sequence shown here is derived from an EMBL/GenBank/DDBJ whole genome shotgun (WGS) entry which is preliminary data.</text>
</comment>
<protein>
    <submittedName>
        <fullName evidence="2">Uncharacterized protein</fullName>
    </submittedName>
</protein>
<gene>
    <name evidence="2" type="ORF">EHS25_000071</name>
</gene>
<organism evidence="2 3">
    <name type="scientific">Saitozyma podzolica</name>
    <dbReference type="NCBI Taxonomy" id="1890683"/>
    <lineage>
        <taxon>Eukaryota</taxon>
        <taxon>Fungi</taxon>
        <taxon>Dikarya</taxon>
        <taxon>Basidiomycota</taxon>
        <taxon>Agaricomycotina</taxon>
        <taxon>Tremellomycetes</taxon>
        <taxon>Tremellales</taxon>
        <taxon>Trimorphomycetaceae</taxon>
        <taxon>Saitozyma</taxon>
    </lineage>
</organism>
<name>A0A427YVB9_9TREE</name>